<evidence type="ECO:0000313" key="2">
    <source>
        <dbReference type="EMBL" id="GFH28710.1"/>
    </source>
</evidence>
<keyword evidence="3" id="KW-1185">Reference proteome</keyword>
<protein>
    <submittedName>
        <fullName evidence="2">Uncharacterized protein</fullName>
    </submittedName>
</protein>
<reference evidence="2 3" key="1">
    <citation type="submission" date="2020-02" db="EMBL/GenBank/DDBJ databases">
        <title>Draft genome sequence of Haematococcus lacustris strain NIES-144.</title>
        <authorList>
            <person name="Morimoto D."/>
            <person name="Nakagawa S."/>
            <person name="Yoshida T."/>
            <person name="Sawayama S."/>
        </authorList>
    </citation>
    <scope>NUCLEOTIDE SEQUENCE [LARGE SCALE GENOMIC DNA]</scope>
    <source>
        <strain evidence="2 3">NIES-144</strain>
    </source>
</reference>
<accession>A0A6A0A7U4</accession>
<comment type="caution">
    <text evidence="2">The sequence shown here is derived from an EMBL/GenBank/DDBJ whole genome shotgun (WGS) entry which is preliminary data.</text>
</comment>
<sequence>MLDARFERKTKYTGPGPGQYKPRAPDLMGADKYFNQAGATASFHPHQYPPNATAAREEAGLPGPGAYNPSETRTGQKVDLLAAPQTHRSAFKAGGHKLAILGNLESPPPTKYQLGDPWEGGLGKNAASGSKAGTSSFAGRSMTSLNAIPTIMFLQDAAPGTGKAGTDFSPGPGSYDPGPAPLAKPSALKPTAAFTAHDFIDRFGKSIQPLPEAPGPVDYSMGGSTRSAEQHAGRQQLRSPGPGVGAPFKSLSRGHADYDMKDMSCSL</sequence>
<evidence type="ECO:0000313" key="3">
    <source>
        <dbReference type="Proteomes" id="UP000485058"/>
    </source>
</evidence>
<feature type="region of interest" description="Disordered" evidence="1">
    <location>
        <begin position="51"/>
        <end position="72"/>
    </location>
</feature>
<evidence type="ECO:0000256" key="1">
    <source>
        <dbReference type="SAM" id="MobiDB-lite"/>
    </source>
</evidence>
<organism evidence="2 3">
    <name type="scientific">Haematococcus lacustris</name>
    <name type="common">Green alga</name>
    <name type="synonym">Haematococcus pluvialis</name>
    <dbReference type="NCBI Taxonomy" id="44745"/>
    <lineage>
        <taxon>Eukaryota</taxon>
        <taxon>Viridiplantae</taxon>
        <taxon>Chlorophyta</taxon>
        <taxon>core chlorophytes</taxon>
        <taxon>Chlorophyceae</taxon>
        <taxon>CS clade</taxon>
        <taxon>Chlamydomonadales</taxon>
        <taxon>Haematococcaceae</taxon>
        <taxon>Haematococcus</taxon>
    </lineage>
</organism>
<dbReference type="EMBL" id="BLLF01004002">
    <property type="protein sequence ID" value="GFH28710.1"/>
    <property type="molecule type" value="Genomic_DNA"/>
</dbReference>
<proteinExistence type="predicted"/>
<feature type="region of interest" description="Disordered" evidence="1">
    <location>
        <begin position="207"/>
        <end position="255"/>
    </location>
</feature>
<gene>
    <name evidence="2" type="ORF">HaLaN_27248</name>
</gene>
<dbReference type="AlphaFoldDB" id="A0A6A0A7U4"/>
<feature type="region of interest" description="Disordered" evidence="1">
    <location>
        <begin position="1"/>
        <end position="25"/>
    </location>
</feature>
<feature type="region of interest" description="Disordered" evidence="1">
    <location>
        <begin position="158"/>
        <end position="178"/>
    </location>
</feature>
<dbReference type="Proteomes" id="UP000485058">
    <property type="component" value="Unassembled WGS sequence"/>
</dbReference>
<name>A0A6A0A7U4_HAELA</name>
<feature type="compositionally biased region" description="Basic and acidic residues" evidence="1">
    <location>
        <begin position="1"/>
        <end position="10"/>
    </location>
</feature>